<name>A0ABP6QJ57_9ACTN</name>
<dbReference type="Pfam" id="PF21863">
    <property type="entry name" value="HTH_67"/>
    <property type="match status" value="1"/>
</dbReference>
<reference evidence="2" key="1">
    <citation type="journal article" date="2019" name="Int. J. Syst. Evol. Microbiol.">
        <title>The Global Catalogue of Microorganisms (GCM) 10K type strain sequencing project: providing services to taxonomists for standard genome sequencing and annotation.</title>
        <authorList>
            <consortium name="The Broad Institute Genomics Platform"/>
            <consortium name="The Broad Institute Genome Sequencing Center for Infectious Disease"/>
            <person name="Wu L."/>
            <person name="Ma J."/>
        </authorList>
    </citation>
    <scope>NUCLEOTIDE SEQUENCE [LARGE SCALE GENOMIC DNA]</scope>
    <source>
        <strain evidence="2">JCM 9377</strain>
    </source>
</reference>
<proteinExistence type="predicted"/>
<evidence type="ECO:0000313" key="2">
    <source>
        <dbReference type="Proteomes" id="UP001501237"/>
    </source>
</evidence>
<evidence type="ECO:0000313" key="1">
    <source>
        <dbReference type="EMBL" id="GAA3234784.1"/>
    </source>
</evidence>
<dbReference type="RefSeq" id="WP_344836703.1">
    <property type="nucleotide sequence ID" value="NZ_BAAAUV010000027.1"/>
</dbReference>
<dbReference type="Proteomes" id="UP001501237">
    <property type="component" value="Unassembled WGS sequence"/>
</dbReference>
<comment type="caution">
    <text evidence="1">The sequence shown here is derived from an EMBL/GenBank/DDBJ whole genome shotgun (WGS) entry which is preliminary data.</text>
</comment>
<accession>A0ABP6QJ57</accession>
<gene>
    <name evidence="1" type="ORF">GCM10010468_68160</name>
</gene>
<protein>
    <submittedName>
        <fullName evidence="1">EvbL</fullName>
    </submittedName>
</protein>
<sequence length="242" mass="25478">MSVKDHVQQLGGAFMFSREAKEFGKTTGVDGFIGPYMRGRAGVLGDVDADVVTAAVGFFPADAVRAAWESVAMPAAEATAGYARAAQGFGRRKLAAFGDADRLAELLKAVADAAEVGGVPLFAGWRAVELPADGSARVLQLTHVLRELRGGLHFLAVKAQGLGPRDAVVIGGSPMASGPDQARLYGWREPFDEITPDMRERWTAAEALTDVLIAPAFAVLSAAELTELEDLLAKAHTAAFAR</sequence>
<dbReference type="InterPro" id="IPR054058">
    <property type="entry name" value="HTH_67"/>
</dbReference>
<keyword evidence="2" id="KW-1185">Reference proteome</keyword>
<dbReference type="NCBIfam" id="NF047719">
    <property type="entry name" value="SCO6745_fam_HTH"/>
    <property type="match status" value="1"/>
</dbReference>
<dbReference type="EMBL" id="BAAAUV010000027">
    <property type="protein sequence ID" value="GAA3234784.1"/>
    <property type="molecule type" value="Genomic_DNA"/>
</dbReference>
<organism evidence="1 2">
    <name type="scientific">Actinocorallia longicatena</name>
    <dbReference type="NCBI Taxonomy" id="111803"/>
    <lineage>
        <taxon>Bacteria</taxon>
        <taxon>Bacillati</taxon>
        <taxon>Actinomycetota</taxon>
        <taxon>Actinomycetes</taxon>
        <taxon>Streptosporangiales</taxon>
        <taxon>Thermomonosporaceae</taxon>
        <taxon>Actinocorallia</taxon>
    </lineage>
</organism>